<dbReference type="Pfam" id="PF13193">
    <property type="entry name" value="AMP-binding_C"/>
    <property type="match status" value="1"/>
</dbReference>
<dbReference type="InterPro" id="IPR045851">
    <property type="entry name" value="AMP-bd_C_sf"/>
</dbReference>
<dbReference type="PROSITE" id="PS00455">
    <property type="entry name" value="AMP_BINDING"/>
    <property type="match status" value="1"/>
</dbReference>
<protein>
    <recommendedName>
        <fullName evidence="5">Luciferin 4-monooxygenase</fullName>
        <ecNumber evidence="4">1.13.12.7</ecNumber>
    </recommendedName>
</protein>
<evidence type="ECO:0000259" key="16">
    <source>
        <dbReference type="Pfam" id="PF00501"/>
    </source>
</evidence>
<comment type="caution">
    <text evidence="18">The sequence shown here is derived from an EMBL/GenBank/DDBJ whole genome shotgun (WGS) entry which is preliminary data.</text>
</comment>
<evidence type="ECO:0000256" key="14">
    <source>
        <dbReference type="ARBA" id="ARBA00023262"/>
    </source>
</evidence>
<dbReference type="Gene3D" id="3.40.50.980">
    <property type="match status" value="2"/>
</dbReference>
<dbReference type="EC" id="1.13.12.7" evidence="4"/>
<feature type="domain" description="AMP-binding enzyme C-terminal" evidence="17">
    <location>
        <begin position="440"/>
        <end position="516"/>
    </location>
</feature>
<evidence type="ECO:0000256" key="11">
    <source>
        <dbReference type="ARBA" id="ARBA00023033"/>
    </source>
</evidence>
<dbReference type="FunFam" id="3.30.300.30:FF:000007">
    <property type="entry name" value="4-coumarate--CoA ligase 2"/>
    <property type="match status" value="1"/>
</dbReference>
<evidence type="ECO:0000256" key="9">
    <source>
        <dbReference type="ARBA" id="ARBA00022842"/>
    </source>
</evidence>
<evidence type="ECO:0000256" key="2">
    <source>
        <dbReference type="ARBA" id="ARBA00004275"/>
    </source>
</evidence>
<dbReference type="InterPro" id="IPR020845">
    <property type="entry name" value="AMP-binding_CS"/>
</dbReference>
<keyword evidence="14" id="KW-0599">Photoprotein</keyword>
<dbReference type="InterPro" id="IPR025110">
    <property type="entry name" value="AMP-bd_C"/>
</dbReference>
<evidence type="ECO:0000256" key="10">
    <source>
        <dbReference type="ARBA" id="ARBA00023002"/>
    </source>
</evidence>
<keyword evidence="19" id="KW-1185">Reference proteome</keyword>
<evidence type="ECO:0000259" key="17">
    <source>
        <dbReference type="Pfam" id="PF13193"/>
    </source>
</evidence>
<evidence type="ECO:0000256" key="15">
    <source>
        <dbReference type="ARBA" id="ARBA00048497"/>
    </source>
</evidence>
<evidence type="ECO:0000313" key="19">
    <source>
        <dbReference type="Proteomes" id="UP001431783"/>
    </source>
</evidence>
<dbReference type="PANTHER" id="PTHR24096:SF423">
    <property type="entry name" value="GM05240P"/>
    <property type="match status" value="1"/>
</dbReference>
<organism evidence="18 19">
    <name type="scientific">Henosepilachna vigintioctopunctata</name>
    <dbReference type="NCBI Taxonomy" id="420089"/>
    <lineage>
        <taxon>Eukaryota</taxon>
        <taxon>Metazoa</taxon>
        <taxon>Ecdysozoa</taxon>
        <taxon>Arthropoda</taxon>
        <taxon>Hexapoda</taxon>
        <taxon>Insecta</taxon>
        <taxon>Pterygota</taxon>
        <taxon>Neoptera</taxon>
        <taxon>Endopterygota</taxon>
        <taxon>Coleoptera</taxon>
        <taxon>Polyphaga</taxon>
        <taxon>Cucujiformia</taxon>
        <taxon>Coccinelloidea</taxon>
        <taxon>Coccinellidae</taxon>
        <taxon>Epilachninae</taxon>
        <taxon>Epilachnini</taxon>
        <taxon>Henosepilachna</taxon>
    </lineage>
</organism>
<keyword evidence="9" id="KW-0460">Magnesium</keyword>
<dbReference type="Pfam" id="PF00501">
    <property type="entry name" value="AMP-binding"/>
    <property type="match status" value="1"/>
</dbReference>
<keyword evidence="10" id="KW-0560">Oxidoreductase</keyword>
<dbReference type="PANTHER" id="PTHR24096">
    <property type="entry name" value="LONG-CHAIN-FATTY-ACID--COA LIGASE"/>
    <property type="match status" value="1"/>
</dbReference>
<keyword evidence="13" id="KW-0455">Luminescence</keyword>
<dbReference type="Proteomes" id="UP001431783">
    <property type="component" value="Unassembled WGS sequence"/>
</dbReference>
<keyword evidence="11" id="KW-0503">Monooxygenase</keyword>
<dbReference type="GO" id="GO:0016405">
    <property type="term" value="F:CoA-ligase activity"/>
    <property type="evidence" value="ECO:0007669"/>
    <property type="project" value="TreeGrafter"/>
</dbReference>
<name>A0AAW1TXP8_9CUCU</name>
<comment type="similarity">
    <text evidence="3">Belongs to the ATP-dependent AMP-binding enzyme family.</text>
</comment>
<keyword evidence="8" id="KW-0067">ATP-binding</keyword>
<evidence type="ECO:0000256" key="6">
    <source>
        <dbReference type="ARBA" id="ARBA00022723"/>
    </source>
</evidence>
<evidence type="ECO:0000256" key="4">
    <source>
        <dbReference type="ARBA" id="ARBA00012532"/>
    </source>
</evidence>
<comment type="subcellular location">
    <subcellularLocation>
        <location evidence="2">Peroxisome</location>
    </subcellularLocation>
</comment>
<dbReference type="EMBL" id="JARQZJ010000011">
    <property type="protein sequence ID" value="KAK9872476.1"/>
    <property type="molecule type" value="Genomic_DNA"/>
</dbReference>
<dbReference type="GO" id="GO:0005777">
    <property type="term" value="C:peroxisome"/>
    <property type="evidence" value="ECO:0007669"/>
    <property type="project" value="UniProtKB-SubCell"/>
</dbReference>
<evidence type="ECO:0000313" key="18">
    <source>
        <dbReference type="EMBL" id="KAK9872476.1"/>
    </source>
</evidence>
<keyword evidence="7" id="KW-0547">Nucleotide-binding</keyword>
<gene>
    <name evidence="18" type="ORF">WA026_017944</name>
</gene>
<dbReference type="CDD" id="cd05911">
    <property type="entry name" value="Firefly_Luc_like"/>
    <property type="match status" value="1"/>
</dbReference>
<sequence length="533" mass="59125">MISDKFVVEGLPPLVPIPDQSVGEIIYRSLISSKKEEAALIDSSTDNSITYSQLLTKSCSLAQALSRSGYGSNSTIAICSKNSLEYFVPVIASLYIGATVATINSSSTCKELLHITSLTKPEIIFCQKDLLNNFLKIKEKVRCIQKLIVLDGDYTKELIGKNNESPVERYTPTSVNENETAFILCSSGTTGLPKGVMLSHKNVNGVITHFRDPRIHDQNPITYCAVPFFHAYGLFLVLADLVQHSSTIFSPLFDAELLLKSTQNYKVTRLMLVPPIIVILTKCLDNFRYDLSSLKEVFSSAAPLNKRTEEAFKNKLRSAVIRQGYGLTEVTHCLMFNGIENSPPKYGSAGRVLPFLKVVVKDIETGKFVGPYGRGEICIKGDTVMKGYLNNPEANRASFTEDGWYRTGDVGYYDDDGYFFITDRMKDLIKYKGFQVAPVEVEAVLLTHPDIIDAAVIGIPNELAGELPLAFVVKSKTSQISAKDVQDFVKGQLSPQKWLRGGVVFVEAIAKNQSGKILRKKLRDIFKNYMSKL</sequence>
<dbReference type="GO" id="GO:0005524">
    <property type="term" value="F:ATP binding"/>
    <property type="evidence" value="ECO:0007669"/>
    <property type="project" value="UniProtKB-KW"/>
</dbReference>
<feature type="domain" description="AMP-dependent synthetase/ligase" evidence="16">
    <location>
        <begin position="35"/>
        <end position="389"/>
    </location>
</feature>
<comment type="catalytic activity">
    <reaction evidence="15">
        <text>firefly D-luciferin + ATP + O2 = firefly oxyluciferin + hnu + AMP + CO2 + diphosphate</text>
        <dbReference type="Rhea" id="RHEA:10732"/>
        <dbReference type="ChEBI" id="CHEBI:15379"/>
        <dbReference type="ChEBI" id="CHEBI:16526"/>
        <dbReference type="ChEBI" id="CHEBI:16792"/>
        <dbReference type="ChEBI" id="CHEBI:30212"/>
        <dbReference type="ChEBI" id="CHEBI:30616"/>
        <dbReference type="ChEBI" id="CHEBI:33019"/>
        <dbReference type="ChEBI" id="CHEBI:58038"/>
        <dbReference type="ChEBI" id="CHEBI:456215"/>
        <dbReference type="EC" id="1.13.12.7"/>
    </reaction>
</comment>
<evidence type="ECO:0000256" key="5">
    <source>
        <dbReference type="ARBA" id="ARBA00019043"/>
    </source>
</evidence>
<evidence type="ECO:0000256" key="13">
    <source>
        <dbReference type="ARBA" id="ARBA00023223"/>
    </source>
</evidence>
<dbReference type="Gene3D" id="2.30.38.10">
    <property type="entry name" value="Luciferase, Domain 3"/>
    <property type="match status" value="1"/>
</dbReference>
<dbReference type="InterPro" id="IPR000873">
    <property type="entry name" value="AMP-dep_synth/lig_dom"/>
</dbReference>
<evidence type="ECO:0000256" key="8">
    <source>
        <dbReference type="ARBA" id="ARBA00022840"/>
    </source>
</evidence>
<evidence type="ECO:0000256" key="1">
    <source>
        <dbReference type="ARBA" id="ARBA00001946"/>
    </source>
</evidence>
<evidence type="ECO:0000256" key="3">
    <source>
        <dbReference type="ARBA" id="ARBA00006432"/>
    </source>
</evidence>
<dbReference type="GO" id="GO:0004497">
    <property type="term" value="F:monooxygenase activity"/>
    <property type="evidence" value="ECO:0007669"/>
    <property type="project" value="UniProtKB-KW"/>
</dbReference>
<accession>A0AAW1TXP8</accession>
<proteinExistence type="inferred from homology"/>
<dbReference type="SUPFAM" id="SSF56801">
    <property type="entry name" value="Acetyl-CoA synthetase-like"/>
    <property type="match status" value="1"/>
</dbReference>
<dbReference type="Gene3D" id="3.30.300.30">
    <property type="match status" value="1"/>
</dbReference>
<evidence type="ECO:0000256" key="12">
    <source>
        <dbReference type="ARBA" id="ARBA00023140"/>
    </source>
</evidence>
<keyword evidence="6" id="KW-0479">Metal-binding</keyword>
<keyword evidence="12" id="KW-0576">Peroxisome</keyword>
<dbReference type="GO" id="GO:0008218">
    <property type="term" value="P:bioluminescence"/>
    <property type="evidence" value="ECO:0007669"/>
    <property type="project" value="UniProtKB-KW"/>
</dbReference>
<dbReference type="AlphaFoldDB" id="A0AAW1TXP8"/>
<dbReference type="GO" id="GO:0046872">
    <property type="term" value="F:metal ion binding"/>
    <property type="evidence" value="ECO:0007669"/>
    <property type="project" value="UniProtKB-KW"/>
</dbReference>
<comment type="cofactor">
    <cofactor evidence="1">
        <name>Mg(2+)</name>
        <dbReference type="ChEBI" id="CHEBI:18420"/>
    </cofactor>
</comment>
<evidence type="ECO:0000256" key="7">
    <source>
        <dbReference type="ARBA" id="ARBA00022741"/>
    </source>
</evidence>
<reference evidence="18 19" key="1">
    <citation type="submission" date="2023-03" db="EMBL/GenBank/DDBJ databases">
        <title>Genome insight into feeding habits of ladybird beetles.</title>
        <authorList>
            <person name="Li H.-S."/>
            <person name="Huang Y.-H."/>
            <person name="Pang H."/>
        </authorList>
    </citation>
    <scope>NUCLEOTIDE SEQUENCE [LARGE SCALE GENOMIC DNA]</scope>
    <source>
        <strain evidence="18">SYSU_2023b</strain>
        <tissue evidence="18">Whole body</tissue>
    </source>
</reference>